<feature type="domain" description="Glycosyltransferase 2-like" evidence="1">
    <location>
        <begin position="6"/>
        <end position="120"/>
    </location>
</feature>
<dbReference type="Gene3D" id="3.90.550.10">
    <property type="entry name" value="Spore Coat Polysaccharide Biosynthesis Protein SpsA, Chain A"/>
    <property type="match status" value="1"/>
</dbReference>
<name>B2IEX9_BEII9</name>
<organism evidence="2 3">
    <name type="scientific">Beijerinckia indica subsp. indica (strain ATCC 9039 / DSM 1715 / NCIMB 8712)</name>
    <dbReference type="NCBI Taxonomy" id="395963"/>
    <lineage>
        <taxon>Bacteria</taxon>
        <taxon>Pseudomonadati</taxon>
        <taxon>Pseudomonadota</taxon>
        <taxon>Alphaproteobacteria</taxon>
        <taxon>Hyphomicrobiales</taxon>
        <taxon>Beijerinckiaceae</taxon>
        <taxon>Beijerinckia</taxon>
    </lineage>
</organism>
<dbReference type="InterPro" id="IPR050834">
    <property type="entry name" value="Glycosyltransf_2"/>
</dbReference>
<reference evidence="2 3" key="2">
    <citation type="journal article" date="2010" name="J. Bacteriol.">
        <title>Complete genome sequence of Beijerinckia indica subsp. indica.</title>
        <authorList>
            <person name="Tamas I."/>
            <person name="Dedysh S.N."/>
            <person name="Liesack W."/>
            <person name="Stott M.B."/>
            <person name="Alam M."/>
            <person name="Murrell J.C."/>
            <person name="Dunfield P.F."/>
        </authorList>
    </citation>
    <scope>NUCLEOTIDE SEQUENCE [LARGE SCALE GENOMIC DNA]</scope>
    <source>
        <strain evidence="3">ATCC 9039 / DSM 1715 / NCIMB 8712</strain>
    </source>
</reference>
<dbReference type="HOGENOM" id="CLU_054542_0_0_5"/>
<dbReference type="InterPro" id="IPR001173">
    <property type="entry name" value="Glyco_trans_2-like"/>
</dbReference>
<dbReference type="STRING" id="395963.Bind_0518"/>
<proteinExistence type="predicted"/>
<dbReference type="RefSeq" id="WP_012383528.1">
    <property type="nucleotide sequence ID" value="NC_010581.1"/>
</dbReference>
<keyword evidence="3" id="KW-1185">Reference proteome</keyword>
<dbReference type="OrthoDB" id="9783791at2"/>
<reference evidence="3" key="1">
    <citation type="submission" date="2008-03" db="EMBL/GenBank/DDBJ databases">
        <title>Complete sequence of chromosome of Beijerinckia indica subsp. indica ATCC 9039.</title>
        <authorList>
            <consortium name="US DOE Joint Genome Institute"/>
            <person name="Copeland A."/>
            <person name="Lucas S."/>
            <person name="Lapidus A."/>
            <person name="Glavina del Rio T."/>
            <person name="Dalin E."/>
            <person name="Tice H."/>
            <person name="Bruce D."/>
            <person name="Goodwin L."/>
            <person name="Pitluck S."/>
            <person name="LaButti K."/>
            <person name="Schmutz J."/>
            <person name="Larimer F."/>
            <person name="Land M."/>
            <person name="Hauser L."/>
            <person name="Kyrpides N."/>
            <person name="Mikhailova N."/>
            <person name="Dunfield P.F."/>
            <person name="Dedysh S.N."/>
            <person name="Liesack W."/>
            <person name="Saw J.H."/>
            <person name="Alam M."/>
            <person name="Chen Y."/>
            <person name="Murrell J.C."/>
            <person name="Richardson P."/>
        </authorList>
    </citation>
    <scope>NUCLEOTIDE SEQUENCE [LARGE SCALE GENOMIC DNA]</scope>
    <source>
        <strain evidence="3">ATCC 9039 / DSM 1715 / NCIMB 8712</strain>
    </source>
</reference>
<dbReference type="CAZy" id="GT2">
    <property type="family name" value="Glycosyltransferase Family 2"/>
</dbReference>
<evidence type="ECO:0000313" key="2">
    <source>
        <dbReference type="EMBL" id="ACB94170.1"/>
    </source>
</evidence>
<evidence type="ECO:0000259" key="1">
    <source>
        <dbReference type="Pfam" id="PF00535"/>
    </source>
</evidence>
<gene>
    <name evidence="2" type="ordered locus">Bind_0518</name>
</gene>
<dbReference type="eggNOG" id="COG1216">
    <property type="taxonomic scope" value="Bacteria"/>
</dbReference>
<dbReference type="AlphaFoldDB" id="B2IEX9"/>
<protein>
    <submittedName>
        <fullName evidence="2">Glycosyl transferase family 2</fullName>
    </submittedName>
</protein>
<dbReference type="Proteomes" id="UP000001695">
    <property type="component" value="Chromosome"/>
</dbReference>
<dbReference type="KEGG" id="bid:Bind_0518"/>
<dbReference type="Pfam" id="PF00535">
    <property type="entry name" value="Glycos_transf_2"/>
    <property type="match status" value="1"/>
</dbReference>
<dbReference type="CDD" id="cd00761">
    <property type="entry name" value="Glyco_tranf_GTA_type"/>
    <property type="match status" value="1"/>
</dbReference>
<dbReference type="EMBL" id="CP001016">
    <property type="protein sequence ID" value="ACB94170.1"/>
    <property type="molecule type" value="Genomic_DNA"/>
</dbReference>
<dbReference type="GO" id="GO:0016740">
    <property type="term" value="F:transferase activity"/>
    <property type="evidence" value="ECO:0007669"/>
    <property type="project" value="UniProtKB-KW"/>
</dbReference>
<keyword evidence="2" id="KW-0808">Transferase</keyword>
<sequence>MIPEISAILTTHNRAHLLPRVLQGLKQQTLAPSRFEIVAIDDGSTDDTQAVLKHWQNELPLRIFPQRASGLAAAKNLGIFVSRAPIVVFLDDDDVASPDLLASHLAIHLEQPDQAVAVLGRTILAPEIADLPLMRHVTEVGCQLFSYHWMQPRQVLGYKEFWGGRSSCKRGLLVRHGVFHPDFKFGCEDIELGWRLAKHGLRVIYEPRAYSTMIRAINFDQFCQRSYRQGRSQHAFSMLHDDNTIRAYCEIDAALAAWHTHWVDYAGLLRWTRKLEKLTLARARASFPLHDLLQKTLDLAYRDAFFLSRAKGIADTAKETTKPVDQEKQRDLFEYGLQAAR</sequence>
<dbReference type="PANTHER" id="PTHR43685:SF3">
    <property type="entry name" value="SLR2126 PROTEIN"/>
    <property type="match status" value="1"/>
</dbReference>
<dbReference type="InterPro" id="IPR029044">
    <property type="entry name" value="Nucleotide-diphossugar_trans"/>
</dbReference>
<dbReference type="SUPFAM" id="SSF53448">
    <property type="entry name" value="Nucleotide-diphospho-sugar transferases"/>
    <property type="match status" value="1"/>
</dbReference>
<evidence type="ECO:0000313" key="3">
    <source>
        <dbReference type="Proteomes" id="UP000001695"/>
    </source>
</evidence>
<accession>B2IEX9</accession>
<dbReference type="PANTHER" id="PTHR43685">
    <property type="entry name" value="GLYCOSYLTRANSFERASE"/>
    <property type="match status" value="1"/>
</dbReference>